<sequence length="172" mass="17814">MPVVEAAADGDAIAGTVKAGVADGYFSTLDKYPMRSESATADGARKVLFGRAGSLANAAKVVEPGDADKVQVDGKYLVLGKGLNDNQLDRAPGGAYVNPNGWRWSKTTSLKADEVLLWADDVVTSGFDFAAEKLCGNGSVPCNTFDSGTAVEGVASYESNVAAVSRELDSNT</sequence>
<protein>
    <submittedName>
        <fullName evidence="1">Uncharacterized protein</fullName>
    </submittedName>
</protein>
<dbReference type="EMBL" id="JAAXZR010000018">
    <property type="protein sequence ID" value="NLT79512.1"/>
    <property type="molecule type" value="Genomic_DNA"/>
</dbReference>
<dbReference type="RefSeq" id="WP_273307381.1">
    <property type="nucleotide sequence ID" value="NZ_JAKDWX010000017.1"/>
</dbReference>
<name>A0A971CZ85_9BIFI</name>
<comment type="caution">
    <text evidence="1">The sequence shown here is derived from an EMBL/GenBank/DDBJ whole genome shotgun (WGS) entry which is preliminary data.</text>
</comment>
<organism evidence="1 2">
    <name type="scientific">Bifidobacterium crudilactis</name>
    <dbReference type="NCBI Taxonomy" id="327277"/>
    <lineage>
        <taxon>Bacteria</taxon>
        <taxon>Bacillati</taxon>
        <taxon>Actinomycetota</taxon>
        <taxon>Actinomycetes</taxon>
        <taxon>Bifidobacteriales</taxon>
        <taxon>Bifidobacteriaceae</taxon>
        <taxon>Bifidobacterium</taxon>
    </lineage>
</organism>
<evidence type="ECO:0000313" key="2">
    <source>
        <dbReference type="Proteomes" id="UP000767327"/>
    </source>
</evidence>
<dbReference type="AlphaFoldDB" id="A0A971CZ85"/>
<gene>
    <name evidence="1" type="ORF">GXW98_04395</name>
</gene>
<reference evidence="1" key="2">
    <citation type="submission" date="2020-01" db="EMBL/GenBank/DDBJ databases">
        <authorList>
            <person name="Campanaro S."/>
        </authorList>
    </citation>
    <scope>NUCLEOTIDE SEQUENCE</scope>
    <source>
        <strain evidence="1">AS01afH2WH_6</strain>
    </source>
</reference>
<reference evidence="1" key="1">
    <citation type="journal article" date="2020" name="Biotechnol. Biofuels">
        <title>New insights from the biogas microbiome by comprehensive genome-resolved metagenomics of nearly 1600 species originating from multiple anaerobic digesters.</title>
        <authorList>
            <person name="Campanaro S."/>
            <person name="Treu L."/>
            <person name="Rodriguez-R L.M."/>
            <person name="Kovalovszki A."/>
            <person name="Ziels R.M."/>
            <person name="Maus I."/>
            <person name="Zhu X."/>
            <person name="Kougias P.G."/>
            <person name="Basile A."/>
            <person name="Luo G."/>
            <person name="Schluter A."/>
            <person name="Konstantinidis K.T."/>
            <person name="Angelidaki I."/>
        </authorList>
    </citation>
    <scope>NUCLEOTIDE SEQUENCE</scope>
    <source>
        <strain evidence="1">AS01afH2WH_6</strain>
    </source>
</reference>
<evidence type="ECO:0000313" key="1">
    <source>
        <dbReference type="EMBL" id="NLT79512.1"/>
    </source>
</evidence>
<proteinExistence type="predicted"/>
<accession>A0A971CZ85</accession>
<dbReference type="Proteomes" id="UP000767327">
    <property type="component" value="Unassembled WGS sequence"/>
</dbReference>